<evidence type="ECO:0000313" key="1">
    <source>
        <dbReference type="EMBL" id="RMZ95797.1"/>
    </source>
</evidence>
<keyword evidence="2" id="KW-1185">Reference proteome</keyword>
<dbReference type="Proteomes" id="UP000276133">
    <property type="component" value="Unassembled WGS sequence"/>
</dbReference>
<dbReference type="EMBL" id="REGN01012338">
    <property type="protein sequence ID" value="RMZ95797.1"/>
    <property type="molecule type" value="Genomic_DNA"/>
</dbReference>
<accession>A0A3M7PAP2</accession>
<dbReference type="AlphaFoldDB" id="A0A3M7PAP2"/>
<gene>
    <name evidence="1" type="ORF">BpHYR1_039499</name>
</gene>
<reference evidence="1 2" key="1">
    <citation type="journal article" date="2018" name="Sci. Rep.">
        <title>Genomic signatures of local adaptation to the degree of environmental predictability in rotifers.</title>
        <authorList>
            <person name="Franch-Gras L."/>
            <person name="Hahn C."/>
            <person name="Garcia-Roger E.M."/>
            <person name="Carmona M.J."/>
            <person name="Serra M."/>
            <person name="Gomez A."/>
        </authorList>
    </citation>
    <scope>NUCLEOTIDE SEQUENCE [LARGE SCALE GENOMIC DNA]</scope>
    <source>
        <strain evidence="1">HYR1</strain>
    </source>
</reference>
<protein>
    <submittedName>
        <fullName evidence="1">Uncharacterized protein</fullName>
    </submittedName>
</protein>
<comment type="caution">
    <text evidence="1">The sequence shown here is derived from an EMBL/GenBank/DDBJ whole genome shotgun (WGS) entry which is preliminary data.</text>
</comment>
<proteinExistence type="predicted"/>
<sequence length="74" mass="8869">MVMLALNKLYDILKKDKFIDSMIFKSLCTSKKNFSNFFDIFPLVLLLFSQNLNNELTQLIIGFLFKDQFYERLF</sequence>
<evidence type="ECO:0000313" key="2">
    <source>
        <dbReference type="Proteomes" id="UP000276133"/>
    </source>
</evidence>
<organism evidence="1 2">
    <name type="scientific">Brachionus plicatilis</name>
    <name type="common">Marine rotifer</name>
    <name type="synonym">Brachionus muelleri</name>
    <dbReference type="NCBI Taxonomy" id="10195"/>
    <lineage>
        <taxon>Eukaryota</taxon>
        <taxon>Metazoa</taxon>
        <taxon>Spiralia</taxon>
        <taxon>Gnathifera</taxon>
        <taxon>Rotifera</taxon>
        <taxon>Eurotatoria</taxon>
        <taxon>Monogononta</taxon>
        <taxon>Pseudotrocha</taxon>
        <taxon>Ploima</taxon>
        <taxon>Brachionidae</taxon>
        <taxon>Brachionus</taxon>
    </lineage>
</organism>
<name>A0A3M7PAP2_BRAPC</name>